<dbReference type="AlphaFoldDB" id="A0A952FJT8"/>
<proteinExistence type="predicted"/>
<reference evidence="2" key="1">
    <citation type="submission" date="2020-06" db="EMBL/GenBank/DDBJ databases">
        <title>Stable isotope informed genome-resolved metagenomics uncovers potential trophic interactions in rhizosphere soil.</title>
        <authorList>
            <person name="Starr E.P."/>
            <person name="Shi S."/>
            <person name="Blazewicz S.J."/>
            <person name="Koch B.J."/>
            <person name="Probst A.J."/>
            <person name="Hungate B.A."/>
            <person name="Pett-Ridge J."/>
            <person name="Firestone M.K."/>
            <person name="Banfield J.F."/>
        </authorList>
    </citation>
    <scope>NUCLEOTIDE SEQUENCE</scope>
    <source>
        <strain evidence="2">YM_69_17</strain>
    </source>
</reference>
<dbReference type="EMBL" id="JAEKLZ010000209">
    <property type="protein sequence ID" value="MBW8726328.1"/>
    <property type="molecule type" value="Genomic_DNA"/>
</dbReference>
<keyword evidence="1" id="KW-1133">Transmembrane helix</keyword>
<evidence type="ECO:0000313" key="3">
    <source>
        <dbReference type="Proteomes" id="UP000700706"/>
    </source>
</evidence>
<keyword evidence="1" id="KW-0472">Membrane</keyword>
<accession>A0A952FJT8</accession>
<protein>
    <recommendedName>
        <fullName evidence="4">DUF2214 domain-containing protein</fullName>
    </recommendedName>
</protein>
<comment type="caution">
    <text evidence="2">The sequence shown here is derived from an EMBL/GenBank/DDBJ whole genome shotgun (WGS) entry which is preliminary data.</text>
</comment>
<dbReference type="Proteomes" id="UP000700706">
    <property type="component" value="Unassembled WGS sequence"/>
</dbReference>
<gene>
    <name evidence="2" type="ORF">JF625_14365</name>
</gene>
<name>A0A952FJT8_9PROT</name>
<feature type="transmembrane region" description="Helical" evidence="1">
    <location>
        <begin position="31"/>
        <end position="54"/>
    </location>
</feature>
<organism evidence="2 3">
    <name type="scientific">Inquilinus limosus</name>
    <dbReference type="NCBI Taxonomy" id="171674"/>
    <lineage>
        <taxon>Bacteria</taxon>
        <taxon>Pseudomonadati</taxon>
        <taxon>Pseudomonadota</taxon>
        <taxon>Alphaproteobacteria</taxon>
        <taxon>Rhodospirillales</taxon>
        <taxon>Rhodospirillaceae</taxon>
        <taxon>Inquilinus</taxon>
    </lineage>
</organism>
<sequence>MEHGPGGSGLLAESAALIEHSPFGALMRDSLWLYPAANLLHLLGLVLLVGGIGLLDLRLVGFGRGLPVLMVSRLLTRVALAGLVLMAATGAALFAADAGPLAATDVFQLKILVIAAALANALAFRWLWQRSLPDWDRTPPLLGRVQAAGSIVLWFLAGALGRLIAYG</sequence>
<feature type="transmembrane region" description="Helical" evidence="1">
    <location>
        <begin position="147"/>
        <end position="165"/>
    </location>
</feature>
<evidence type="ECO:0008006" key="4">
    <source>
        <dbReference type="Google" id="ProtNLM"/>
    </source>
</evidence>
<keyword evidence="1" id="KW-0812">Transmembrane</keyword>
<feature type="transmembrane region" description="Helical" evidence="1">
    <location>
        <begin position="107"/>
        <end position="127"/>
    </location>
</feature>
<evidence type="ECO:0000313" key="2">
    <source>
        <dbReference type="EMBL" id="MBW8726328.1"/>
    </source>
</evidence>
<feature type="transmembrane region" description="Helical" evidence="1">
    <location>
        <begin position="74"/>
        <end position="95"/>
    </location>
</feature>
<evidence type="ECO:0000256" key="1">
    <source>
        <dbReference type="SAM" id="Phobius"/>
    </source>
</evidence>